<evidence type="ECO:0000313" key="7">
    <source>
        <dbReference type="EMBL" id="OKL50081.1"/>
    </source>
</evidence>
<feature type="binding site" evidence="6">
    <location>
        <position position="142"/>
    </location>
    <ligand>
        <name>NAD(+)</name>
        <dbReference type="ChEBI" id="CHEBI:57540"/>
    </ligand>
</feature>
<dbReference type="EC" id="2.7.1.23" evidence="6"/>
<evidence type="ECO:0000256" key="6">
    <source>
        <dbReference type="HAMAP-Rule" id="MF_00361"/>
    </source>
</evidence>
<dbReference type="InterPro" id="IPR016064">
    <property type="entry name" value="NAD/diacylglycerol_kinase_sf"/>
</dbReference>
<dbReference type="GO" id="GO:0019674">
    <property type="term" value="P:NAD+ metabolic process"/>
    <property type="evidence" value="ECO:0007669"/>
    <property type="project" value="InterPro"/>
</dbReference>
<feature type="binding site" evidence="6">
    <location>
        <position position="161"/>
    </location>
    <ligand>
        <name>NAD(+)</name>
        <dbReference type="ChEBI" id="CHEBI:57540"/>
    </ligand>
</feature>
<keyword evidence="6" id="KW-0963">Cytoplasm</keyword>
<feature type="binding site" evidence="6">
    <location>
        <begin position="57"/>
        <end position="58"/>
    </location>
    <ligand>
        <name>NAD(+)</name>
        <dbReference type="ChEBI" id="CHEBI:57540"/>
    </ligand>
</feature>
<dbReference type="GO" id="GO:0005737">
    <property type="term" value="C:cytoplasm"/>
    <property type="evidence" value="ECO:0007669"/>
    <property type="project" value="UniProtKB-SubCell"/>
</dbReference>
<comment type="cofactor">
    <cofactor evidence="6">
        <name>a divalent metal cation</name>
        <dbReference type="ChEBI" id="CHEBI:60240"/>
    </cofactor>
</comment>
<comment type="caution">
    <text evidence="6">Lacks conserved residue(s) required for the propagation of feature annotation.</text>
</comment>
<dbReference type="GO" id="GO:0006741">
    <property type="term" value="P:NADP+ biosynthetic process"/>
    <property type="evidence" value="ECO:0007669"/>
    <property type="project" value="UniProtKB-UniRule"/>
</dbReference>
<keyword evidence="8" id="KW-1185">Reference proteome</keyword>
<dbReference type="EMBL" id="MPDM01000003">
    <property type="protein sequence ID" value="OKL50081.1"/>
    <property type="molecule type" value="Genomic_DNA"/>
</dbReference>
<dbReference type="AlphaFoldDB" id="A0A1Q5PR30"/>
<evidence type="ECO:0000256" key="2">
    <source>
        <dbReference type="ARBA" id="ARBA00022777"/>
    </source>
</evidence>
<comment type="caution">
    <text evidence="7">The sequence shown here is derived from an EMBL/GenBank/DDBJ whole genome shotgun (WGS) entry which is preliminary data.</text>
</comment>
<dbReference type="Proteomes" id="UP000186465">
    <property type="component" value="Unassembled WGS sequence"/>
</dbReference>
<dbReference type="Gene3D" id="3.40.50.10330">
    <property type="entry name" value="Probable inorganic polyphosphate/atp-NAD kinase, domain 1"/>
    <property type="match status" value="1"/>
</dbReference>
<protein>
    <recommendedName>
        <fullName evidence="6">NAD kinase</fullName>
        <ecNumber evidence="6">2.7.1.23</ecNumber>
    </recommendedName>
    <alternativeName>
        <fullName evidence="6">ATP-dependent NAD kinase</fullName>
    </alternativeName>
</protein>
<dbReference type="Pfam" id="PF20143">
    <property type="entry name" value="NAD_kinase_C"/>
    <property type="match status" value="1"/>
</dbReference>
<dbReference type="InterPro" id="IPR017438">
    <property type="entry name" value="ATP-NAD_kinase_N"/>
</dbReference>
<keyword evidence="2 6" id="KW-0418">Kinase</keyword>
<dbReference type="OrthoDB" id="9774737at2"/>
<comment type="similarity">
    <text evidence="6">Belongs to the NAD kinase family.</text>
</comment>
<sequence>MVRTILLIQHATREEAIKGGEVVRATCASLGLQVVERAAIDRNPDIRVDLVIALGGDGTLLAAADYGRRQGVPIIGFNTGRMGFLTEVGAEDFRAALVRLAEEDFTLDIRQTIEVTVKHRDGRVEEGWALNEAAVMHSGLDHPADFTVGVDGLGLSRYAADGIIIATPTGSTAYSYSAGGPIVWPNVESMLLVPLAAHGLFRTPLVVGCNSVLQVEIDVEQPNHLEIWFDGQRMLPVEPGALVEARISPNPVVLAALSEAPFSARLVSKFQLPVDGWRSGTSA</sequence>
<dbReference type="RefSeq" id="WP_075361408.1">
    <property type="nucleotide sequence ID" value="NZ_MPDM01000003.1"/>
</dbReference>
<dbReference type="HAMAP" id="MF_00361">
    <property type="entry name" value="NAD_kinase"/>
    <property type="match status" value="1"/>
</dbReference>
<dbReference type="Gene3D" id="2.60.200.30">
    <property type="entry name" value="Probable inorganic polyphosphate/atp-NAD kinase, domain 2"/>
    <property type="match status" value="1"/>
</dbReference>
<name>A0A1Q5PR30_9ACTO</name>
<reference evidence="8" key="1">
    <citation type="submission" date="2016-11" db="EMBL/GenBank/DDBJ databases">
        <title>Actinomyces gypaetusis sp. nov. isolated from Gypaetus barbatus in Qinghai Tibet Plateau China.</title>
        <authorList>
            <person name="Meng X."/>
        </authorList>
    </citation>
    <scope>NUCLEOTIDE SEQUENCE [LARGE SCALE GENOMIC DNA]</scope>
    <source>
        <strain evidence="8">DSM 15383</strain>
    </source>
</reference>
<keyword evidence="1 6" id="KW-0808">Transferase</keyword>
<feature type="binding site" evidence="6">
    <location>
        <begin position="172"/>
        <end position="177"/>
    </location>
    <ligand>
        <name>NAD(+)</name>
        <dbReference type="ChEBI" id="CHEBI:57540"/>
    </ligand>
</feature>
<comment type="catalytic activity">
    <reaction evidence="5 6">
        <text>NAD(+) + ATP = ADP + NADP(+) + H(+)</text>
        <dbReference type="Rhea" id="RHEA:18629"/>
        <dbReference type="ChEBI" id="CHEBI:15378"/>
        <dbReference type="ChEBI" id="CHEBI:30616"/>
        <dbReference type="ChEBI" id="CHEBI:57540"/>
        <dbReference type="ChEBI" id="CHEBI:58349"/>
        <dbReference type="ChEBI" id="CHEBI:456216"/>
        <dbReference type="EC" id="2.7.1.23"/>
    </reaction>
</comment>
<keyword evidence="3 6" id="KW-0521">NADP</keyword>
<comment type="subcellular location">
    <subcellularLocation>
        <location evidence="6">Cytoplasm</location>
    </subcellularLocation>
</comment>
<dbReference type="PANTHER" id="PTHR20275:SF0">
    <property type="entry name" value="NAD KINASE"/>
    <property type="match status" value="1"/>
</dbReference>
<dbReference type="GO" id="GO:0046872">
    <property type="term" value="F:metal ion binding"/>
    <property type="evidence" value="ECO:0007669"/>
    <property type="project" value="UniProtKB-UniRule"/>
</dbReference>
<accession>A0A1Q5PR30</accession>
<evidence type="ECO:0000256" key="3">
    <source>
        <dbReference type="ARBA" id="ARBA00022857"/>
    </source>
</evidence>
<proteinExistence type="inferred from homology"/>
<dbReference type="STRING" id="156892.BM477_04145"/>
<dbReference type="Pfam" id="PF01513">
    <property type="entry name" value="NAD_kinase"/>
    <property type="match status" value="1"/>
</dbReference>
<comment type="function">
    <text evidence="6">Involved in the regulation of the intracellular balance of NAD and NADP, and is a key enzyme in the biosynthesis of NADP. Catalyzes specifically the phosphorylation on 2'-hydroxyl of the adenosine moiety of NAD to yield NADP.</text>
</comment>
<dbReference type="GO" id="GO:0003951">
    <property type="term" value="F:NAD+ kinase activity"/>
    <property type="evidence" value="ECO:0007669"/>
    <property type="project" value="UniProtKB-UniRule"/>
</dbReference>
<feature type="binding site" evidence="6">
    <location>
        <position position="232"/>
    </location>
    <ligand>
        <name>NAD(+)</name>
        <dbReference type="ChEBI" id="CHEBI:57540"/>
    </ligand>
</feature>
<dbReference type="InterPro" id="IPR002504">
    <property type="entry name" value="NADK"/>
</dbReference>
<dbReference type="GO" id="GO:0051287">
    <property type="term" value="F:NAD binding"/>
    <property type="evidence" value="ECO:0007669"/>
    <property type="project" value="UniProtKB-ARBA"/>
</dbReference>
<feature type="active site" description="Proton acceptor" evidence="6">
    <location>
        <position position="57"/>
    </location>
</feature>
<keyword evidence="6" id="KW-0067">ATP-binding</keyword>
<evidence type="ECO:0000256" key="4">
    <source>
        <dbReference type="ARBA" id="ARBA00023027"/>
    </source>
</evidence>
<feature type="binding site" evidence="6">
    <location>
        <position position="196"/>
    </location>
    <ligand>
        <name>NAD(+)</name>
        <dbReference type="ChEBI" id="CHEBI:57540"/>
    </ligand>
</feature>
<keyword evidence="4 6" id="KW-0520">NAD</keyword>
<gene>
    <name evidence="6" type="primary">nadK</name>
    <name evidence="7" type="ORF">BM477_04145</name>
</gene>
<organism evidence="7 8">
    <name type="scientific">Boudabousia marimammalium</name>
    <dbReference type="NCBI Taxonomy" id="156892"/>
    <lineage>
        <taxon>Bacteria</taxon>
        <taxon>Bacillati</taxon>
        <taxon>Actinomycetota</taxon>
        <taxon>Actinomycetes</taxon>
        <taxon>Actinomycetales</taxon>
        <taxon>Actinomycetaceae</taxon>
        <taxon>Boudabousia</taxon>
    </lineage>
</organism>
<evidence type="ECO:0000256" key="5">
    <source>
        <dbReference type="ARBA" id="ARBA00047925"/>
    </source>
</evidence>
<evidence type="ECO:0000313" key="8">
    <source>
        <dbReference type="Proteomes" id="UP000186465"/>
    </source>
</evidence>
<dbReference type="InterPro" id="IPR017437">
    <property type="entry name" value="ATP-NAD_kinase_PpnK-typ_C"/>
</dbReference>
<dbReference type="PANTHER" id="PTHR20275">
    <property type="entry name" value="NAD KINASE"/>
    <property type="match status" value="1"/>
</dbReference>
<feature type="binding site" evidence="6">
    <location>
        <begin position="131"/>
        <end position="132"/>
    </location>
    <ligand>
        <name>NAD(+)</name>
        <dbReference type="ChEBI" id="CHEBI:57540"/>
    </ligand>
</feature>
<dbReference type="GO" id="GO:0005524">
    <property type="term" value="F:ATP binding"/>
    <property type="evidence" value="ECO:0007669"/>
    <property type="project" value="UniProtKB-KW"/>
</dbReference>
<dbReference type="SUPFAM" id="SSF111331">
    <property type="entry name" value="NAD kinase/diacylglycerol kinase-like"/>
    <property type="match status" value="1"/>
</dbReference>
<evidence type="ECO:0000256" key="1">
    <source>
        <dbReference type="ARBA" id="ARBA00022679"/>
    </source>
</evidence>
<keyword evidence="6" id="KW-0547">Nucleotide-binding</keyword>